<dbReference type="HAMAP" id="MF_00276">
    <property type="entry name" value="KdpC"/>
    <property type="match status" value="1"/>
</dbReference>
<comment type="subcellular location">
    <subcellularLocation>
        <location evidence="11">Cell membrane</location>
        <topology evidence="11">Single-pass membrane protein</topology>
    </subcellularLocation>
</comment>
<evidence type="ECO:0000256" key="10">
    <source>
        <dbReference type="ARBA" id="ARBA00023136"/>
    </source>
</evidence>
<keyword evidence="1 11" id="KW-0813">Transport</keyword>
<dbReference type="Pfam" id="PF02669">
    <property type="entry name" value="KdpC"/>
    <property type="match status" value="1"/>
</dbReference>
<dbReference type="NCBIfam" id="TIGR00681">
    <property type="entry name" value="kdpC"/>
    <property type="match status" value="1"/>
</dbReference>
<dbReference type="PIRSF" id="PIRSF001296">
    <property type="entry name" value="K_ATPase_KdpC"/>
    <property type="match status" value="1"/>
</dbReference>
<comment type="similarity">
    <text evidence="11">Belongs to the KdpC family.</text>
</comment>
<comment type="function">
    <text evidence="11">Part of the high-affinity ATP-driven potassium transport (or Kdp) system, which catalyzes the hydrolysis of ATP coupled with the electrogenic transport of potassium into the cytoplasm. This subunit acts as a catalytic chaperone that increases the ATP-binding affinity of the ATP-hydrolyzing subunit KdpB by the formation of a transient KdpB/KdpC/ATP ternary complex.</text>
</comment>
<comment type="subunit">
    <text evidence="11">The system is composed of three essential subunits: KdpA, KdpB and KdpC.</text>
</comment>
<name>A0A286GCZ5_9PROT</name>
<dbReference type="EMBL" id="OCNJ01000003">
    <property type="protein sequence ID" value="SOD93371.1"/>
    <property type="molecule type" value="Genomic_DNA"/>
</dbReference>
<keyword evidence="3 11" id="KW-0633">Potassium transport</keyword>
<keyword evidence="9 11" id="KW-0406">Ion transport</keyword>
<organism evidence="12 13">
    <name type="scientific">Caenispirillum bisanense</name>
    <dbReference type="NCBI Taxonomy" id="414052"/>
    <lineage>
        <taxon>Bacteria</taxon>
        <taxon>Pseudomonadati</taxon>
        <taxon>Pseudomonadota</taxon>
        <taxon>Alphaproteobacteria</taxon>
        <taxon>Rhodospirillales</taxon>
        <taxon>Novispirillaceae</taxon>
        <taxon>Caenispirillum</taxon>
    </lineage>
</organism>
<keyword evidence="13" id="KW-1185">Reference proteome</keyword>
<dbReference type="PANTHER" id="PTHR30042">
    <property type="entry name" value="POTASSIUM-TRANSPORTING ATPASE C CHAIN"/>
    <property type="match status" value="1"/>
</dbReference>
<evidence type="ECO:0000313" key="12">
    <source>
        <dbReference type="EMBL" id="SOD93371.1"/>
    </source>
</evidence>
<evidence type="ECO:0000256" key="6">
    <source>
        <dbReference type="ARBA" id="ARBA00022840"/>
    </source>
</evidence>
<evidence type="ECO:0000256" key="1">
    <source>
        <dbReference type="ARBA" id="ARBA00022448"/>
    </source>
</evidence>
<keyword evidence="2 11" id="KW-1003">Cell membrane</keyword>
<evidence type="ECO:0000256" key="8">
    <source>
        <dbReference type="ARBA" id="ARBA00022989"/>
    </source>
</evidence>
<dbReference type="RefSeq" id="WP_097278422.1">
    <property type="nucleotide sequence ID" value="NZ_OCNJ01000003.1"/>
</dbReference>
<protein>
    <recommendedName>
        <fullName evidence="11">Potassium-transporting ATPase KdpC subunit</fullName>
    </recommendedName>
    <alternativeName>
        <fullName evidence="11">ATP phosphohydrolase [potassium-transporting] C chain</fullName>
    </alternativeName>
    <alternativeName>
        <fullName evidence="11">Potassium-binding and translocating subunit C</fullName>
    </alternativeName>
    <alternativeName>
        <fullName evidence="11">Potassium-translocating ATPase C chain</fullName>
    </alternativeName>
</protein>
<dbReference type="InterPro" id="IPR003820">
    <property type="entry name" value="KdpC"/>
</dbReference>
<gene>
    <name evidence="11" type="primary">kdpC</name>
    <name evidence="12" type="ORF">SAMN05421508_10347</name>
</gene>
<evidence type="ECO:0000256" key="3">
    <source>
        <dbReference type="ARBA" id="ARBA00022538"/>
    </source>
</evidence>
<feature type="transmembrane region" description="Helical" evidence="11">
    <location>
        <begin position="6"/>
        <end position="26"/>
    </location>
</feature>
<evidence type="ECO:0000256" key="11">
    <source>
        <dbReference type="HAMAP-Rule" id="MF_00276"/>
    </source>
</evidence>
<proteinExistence type="inferred from homology"/>
<sequence>MLVKTLRYGALYLGFTAVLGIGYPLAMTGLGQTLFPEQATGSLIERDDGTVLGSALLGQSFTRPEYFHGRPSYAGDGYDAASSGASNLGATSRTLVAAVTERTEAARAAAGSGAAAVPVDLVTGSGSGLDPHVSPEAARYQVSRVAAARGLPETAVHALVAKHVEGRTLGLLGEPRVNVLALNMALDALAGGAPPR</sequence>
<dbReference type="GO" id="GO:0005886">
    <property type="term" value="C:plasma membrane"/>
    <property type="evidence" value="ECO:0007669"/>
    <property type="project" value="UniProtKB-SubCell"/>
</dbReference>
<evidence type="ECO:0000313" key="13">
    <source>
        <dbReference type="Proteomes" id="UP000219621"/>
    </source>
</evidence>
<evidence type="ECO:0000256" key="7">
    <source>
        <dbReference type="ARBA" id="ARBA00022958"/>
    </source>
</evidence>
<dbReference type="PANTHER" id="PTHR30042:SF2">
    <property type="entry name" value="POTASSIUM-TRANSPORTING ATPASE KDPC SUBUNIT"/>
    <property type="match status" value="1"/>
</dbReference>
<evidence type="ECO:0000256" key="4">
    <source>
        <dbReference type="ARBA" id="ARBA00022692"/>
    </source>
</evidence>
<evidence type="ECO:0000256" key="9">
    <source>
        <dbReference type="ARBA" id="ARBA00023065"/>
    </source>
</evidence>
<keyword evidence="8 11" id="KW-1133">Transmembrane helix</keyword>
<accession>A0A286GCZ5</accession>
<dbReference type="GO" id="GO:0005524">
    <property type="term" value="F:ATP binding"/>
    <property type="evidence" value="ECO:0007669"/>
    <property type="project" value="UniProtKB-UniRule"/>
</dbReference>
<keyword evidence="6 11" id="KW-0067">ATP-binding</keyword>
<dbReference type="AlphaFoldDB" id="A0A286GCZ5"/>
<reference evidence="12 13" key="1">
    <citation type="submission" date="2017-09" db="EMBL/GenBank/DDBJ databases">
        <authorList>
            <person name="Ehlers B."/>
            <person name="Leendertz F.H."/>
        </authorList>
    </citation>
    <scope>NUCLEOTIDE SEQUENCE [LARGE SCALE GENOMIC DNA]</scope>
    <source>
        <strain evidence="12 13">USBA 140</strain>
    </source>
</reference>
<keyword evidence="7 11" id="KW-0630">Potassium</keyword>
<dbReference type="GO" id="GO:0008556">
    <property type="term" value="F:P-type potassium transmembrane transporter activity"/>
    <property type="evidence" value="ECO:0007669"/>
    <property type="project" value="InterPro"/>
</dbReference>
<evidence type="ECO:0000256" key="5">
    <source>
        <dbReference type="ARBA" id="ARBA00022741"/>
    </source>
</evidence>
<keyword evidence="4 11" id="KW-0812">Transmembrane</keyword>
<dbReference type="Proteomes" id="UP000219621">
    <property type="component" value="Unassembled WGS sequence"/>
</dbReference>
<keyword evidence="10 11" id="KW-0472">Membrane</keyword>
<evidence type="ECO:0000256" key="2">
    <source>
        <dbReference type="ARBA" id="ARBA00022475"/>
    </source>
</evidence>
<dbReference type="NCBIfam" id="NF001454">
    <property type="entry name" value="PRK00315.1"/>
    <property type="match status" value="1"/>
</dbReference>
<dbReference type="OrthoDB" id="9788285at2"/>
<keyword evidence="5 11" id="KW-0547">Nucleotide-binding</keyword>